<comment type="caution">
    <text evidence="1">The sequence shown here is derived from an EMBL/GenBank/DDBJ whole genome shotgun (WGS) entry which is preliminary data.</text>
</comment>
<proteinExistence type="predicted"/>
<dbReference type="Proteomes" id="UP000037239">
    <property type="component" value="Unassembled WGS sequence"/>
</dbReference>
<accession>A0AB34T9C5</accession>
<organism evidence="1 2">
    <name type="scientific">Bifidobacterium animalis subsp. animalis MCC 0483</name>
    <dbReference type="NCBI Taxonomy" id="1365955"/>
    <lineage>
        <taxon>Bacteria</taxon>
        <taxon>Bacillati</taxon>
        <taxon>Actinomycetota</taxon>
        <taxon>Actinomycetes</taxon>
        <taxon>Bifidobacteriales</taxon>
        <taxon>Bifidobacteriaceae</taxon>
        <taxon>Bifidobacterium</taxon>
    </lineage>
</organism>
<dbReference type="EMBL" id="AWFK01000008">
    <property type="protein sequence ID" value="KOA49533.1"/>
    <property type="molecule type" value="Genomic_DNA"/>
</dbReference>
<reference evidence="1 2" key="1">
    <citation type="journal article" date="2015" name="Int J Genomics">
        <title>Comparative Genomics Revealed Genetic Diversity and Species/Strain-Level Differences in Carbohydrate Metabolism of Three Probiotic Bifidobacterial Species.</title>
        <authorList>
            <person name="Odamaki T."/>
            <person name="Horigome A."/>
            <person name="Sugahara H."/>
            <person name="Hashikura N."/>
            <person name="Minami J."/>
            <person name="Xiao J.Z."/>
            <person name="Abe F."/>
        </authorList>
    </citation>
    <scope>NUCLEOTIDE SEQUENCE [LARGE SCALE GENOMIC DNA]</scope>
    <source>
        <strain evidence="1 2">MCC 0483</strain>
    </source>
</reference>
<protein>
    <submittedName>
        <fullName evidence="1">Uncharacterized protein</fullName>
    </submittedName>
</protein>
<evidence type="ECO:0000313" key="1">
    <source>
        <dbReference type="EMBL" id="KOA49533.1"/>
    </source>
</evidence>
<evidence type="ECO:0000313" key="2">
    <source>
        <dbReference type="Proteomes" id="UP000037239"/>
    </source>
</evidence>
<name>A0AB34T9C5_9BIFI</name>
<gene>
    <name evidence="1" type="ORF">BAAM0483_05145</name>
</gene>
<dbReference type="AlphaFoldDB" id="A0AB34T9C5"/>
<sequence>MSIDQSCFDPLDDIWWRMGATLNWWDSTLGHPPAWMPDQNEARARLTGRRPLLLRALALIHEHRTATTGQLHQLDPRLPARPDSRFWLDMLAAGLIDYGYPFNPDGRTACTPRTIPWMAVRLPAHMQIEPALEDMGFNPVQIAALGPGPLRGARQYDRHNLICTDLSVRARQAGWHTLGEAYGRFSMLTGDPLAGNGGPDLILQGEHARVCVELTASANMALESKFRRWDRILAHDTCAATHVVWVNAARTGSLLTTLDAYCQTRGRQHAADISQWRQTWATVDGWHPQPGNPQPADPQWCRGTLTRMAAMFGFDSLDGWNLPAGFDTGLLYE</sequence>
<dbReference type="RefSeq" id="WP_052826353.1">
    <property type="nucleotide sequence ID" value="NZ_AWFK01000008.1"/>
</dbReference>